<dbReference type="RefSeq" id="WP_138650530.1">
    <property type="nucleotide sequence ID" value="NZ_VCKW01000452.1"/>
</dbReference>
<accession>A0A5C4IZ00</accession>
<reference evidence="1 2" key="1">
    <citation type="submission" date="2019-05" db="EMBL/GenBank/DDBJ databases">
        <title>Draft genome sequence of Actinomadura sp. 14C53.</title>
        <authorList>
            <person name="Saricaoglu S."/>
            <person name="Isik K."/>
        </authorList>
    </citation>
    <scope>NUCLEOTIDE SEQUENCE [LARGE SCALE GENOMIC DNA]</scope>
    <source>
        <strain evidence="1 2">14C53</strain>
    </source>
</reference>
<sequence length="138" mass="14239">MNHLPSPAVQPEANGSCLIYELCELITATARLDEKPRNPHQATQELVAVAYRVAAAAGPVLDGEAALITALRDAAAARPSIPQSCPGCQPMDGSRCGRHATSTAVAETYHDLGRALSGPGYTSLSTALGAPGHGPSRR</sequence>
<protein>
    <submittedName>
        <fullName evidence="1">Uncharacterized protein</fullName>
    </submittedName>
</protein>
<dbReference type="Proteomes" id="UP000309174">
    <property type="component" value="Unassembled WGS sequence"/>
</dbReference>
<dbReference type="EMBL" id="VCKW01000452">
    <property type="protein sequence ID" value="TMQ86134.1"/>
    <property type="molecule type" value="Genomic_DNA"/>
</dbReference>
<organism evidence="1 2">
    <name type="scientific">Actinomadura soli</name>
    <dbReference type="NCBI Taxonomy" id="2508997"/>
    <lineage>
        <taxon>Bacteria</taxon>
        <taxon>Bacillati</taxon>
        <taxon>Actinomycetota</taxon>
        <taxon>Actinomycetes</taxon>
        <taxon>Streptosporangiales</taxon>
        <taxon>Thermomonosporaceae</taxon>
        <taxon>Actinomadura</taxon>
    </lineage>
</organism>
<keyword evidence="2" id="KW-1185">Reference proteome</keyword>
<name>A0A5C4IZ00_9ACTN</name>
<comment type="caution">
    <text evidence="1">The sequence shown here is derived from an EMBL/GenBank/DDBJ whole genome shotgun (WGS) entry which is preliminary data.</text>
</comment>
<dbReference type="AlphaFoldDB" id="A0A5C4IZ00"/>
<dbReference type="OrthoDB" id="3480776at2"/>
<evidence type="ECO:0000313" key="1">
    <source>
        <dbReference type="EMBL" id="TMQ86134.1"/>
    </source>
</evidence>
<gene>
    <name evidence="1" type="ORF">ETD83_40390</name>
</gene>
<evidence type="ECO:0000313" key="2">
    <source>
        <dbReference type="Proteomes" id="UP000309174"/>
    </source>
</evidence>
<proteinExistence type="predicted"/>